<organism evidence="2 3">
    <name type="scientific">Coemansia asiatica</name>
    <dbReference type="NCBI Taxonomy" id="1052880"/>
    <lineage>
        <taxon>Eukaryota</taxon>
        <taxon>Fungi</taxon>
        <taxon>Fungi incertae sedis</taxon>
        <taxon>Zoopagomycota</taxon>
        <taxon>Kickxellomycotina</taxon>
        <taxon>Kickxellomycetes</taxon>
        <taxon>Kickxellales</taxon>
        <taxon>Kickxellaceae</taxon>
        <taxon>Coemansia</taxon>
    </lineage>
</organism>
<comment type="caution">
    <text evidence="2">The sequence shown here is derived from an EMBL/GenBank/DDBJ whole genome shotgun (WGS) entry which is preliminary data.</text>
</comment>
<feature type="region of interest" description="Disordered" evidence="1">
    <location>
        <begin position="191"/>
        <end position="242"/>
    </location>
</feature>
<feature type="compositionally biased region" description="Low complexity" evidence="1">
    <location>
        <begin position="138"/>
        <end position="148"/>
    </location>
</feature>
<feature type="compositionally biased region" description="Polar residues" evidence="1">
    <location>
        <begin position="216"/>
        <end position="225"/>
    </location>
</feature>
<sequence length="390" mass="42722">MTTTTTTTTTATTAAIRQPLQHHALCLFSPTSDIPVATQPAAVVRSGTPALSTNPSSIGSTNSSGSLQRETSGATEHPDDSWPMAVEALAQRLWDCGRDALGGGRPQHQQEQQQQQQQHPKPLSAATTASSQLDFDAAPHTPTTATTAENNDSGDEDVPEDLLCDGPYVCIENWSHTTNSDKHKPAVAQMPLWPTKDNSGQWPQPTLIAESPGRPNDQSSDFSQRQQKHRPSHDIQLPQKKQHKHYYQRPMDNPFKTMLKQPSVSIHQQKPAYILTPYKSMPPTHGLQQCNGACVHCKQGNFLEFCFVSDRCVCSCHKVCPCKPCLDIRDQRKHARSAALDISFINAGGDGANNGNKRSAEFFSSHADSPPKVTKIWNDDSQHGLCFMAS</sequence>
<keyword evidence="3" id="KW-1185">Reference proteome</keyword>
<dbReference type="AlphaFoldDB" id="A0A9W7XN83"/>
<feature type="region of interest" description="Disordered" evidence="1">
    <location>
        <begin position="97"/>
        <end position="160"/>
    </location>
</feature>
<feature type="compositionally biased region" description="Low complexity" evidence="1">
    <location>
        <begin position="107"/>
        <end position="119"/>
    </location>
</feature>
<name>A0A9W7XN83_9FUNG</name>
<proteinExistence type="predicted"/>
<dbReference type="Proteomes" id="UP001145021">
    <property type="component" value="Unassembled WGS sequence"/>
</dbReference>
<evidence type="ECO:0000313" key="2">
    <source>
        <dbReference type="EMBL" id="KAJ1646127.1"/>
    </source>
</evidence>
<protein>
    <submittedName>
        <fullName evidence="2">Uncharacterized protein</fullName>
    </submittedName>
</protein>
<accession>A0A9W7XN83</accession>
<gene>
    <name evidence="2" type="ORF">LPJ64_002365</name>
</gene>
<feature type="region of interest" description="Disordered" evidence="1">
    <location>
        <begin position="47"/>
        <end position="81"/>
    </location>
</feature>
<reference evidence="2" key="1">
    <citation type="submission" date="2022-07" db="EMBL/GenBank/DDBJ databases">
        <title>Phylogenomic reconstructions and comparative analyses of Kickxellomycotina fungi.</title>
        <authorList>
            <person name="Reynolds N.K."/>
            <person name="Stajich J.E."/>
            <person name="Barry K."/>
            <person name="Grigoriev I.V."/>
            <person name="Crous P."/>
            <person name="Smith M.E."/>
        </authorList>
    </citation>
    <scope>NUCLEOTIDE SEQUENCE</scope>
    <source>
        <strain evidence="2">NBRC 105413</strain>
    </source>
</reference>
<dbReference type="EMBL" id="JANBOH010000074">
    <property type="protein sequence ID" value="KAJ1646127.1"/>
    <property type="molecule type" value="Genomic_DNA"/>
</dbReference>
<feature type="compositionally biased region" description="Low complexity" evidence="1">
    <location>
        <begin position="52"/>
        <end position="66"/>
    </location>
</feature>
<evidence type="ECO:0000256" key="1">
    <source>
        <dbReference type="SAM" id="MobiDB-lite"/>
    </source>
</evidence>
<evidence type="ECO:0000313" key="3">
    <source>
        <dbReference type="Proteomes" id="UP001145021"/>
    </source>
</evidence>